<dbReference type="GO" id="GO:0000166">
    <property type="term" value="F:nucleotide binding"/>
    <property type="evidence" value="ECO:0007669"/>
    <property type="project" value="UniProtKB-KW"/>
</dbReference>
<evidence type="ECO:0000313" key="7">
    <source>
        <dbReference type="Proteomes" id="UP000033995"/>
    </source>
</evidence>
<sequence>MSNDRKDYKLYLIDIKTSCLQILKYTKNTTRDQFIKNHMLVDAVERNIEIIGEAGNKIPQTIRELFPEVSWKFVIGMRNKLIHDYFDIDVNVIWDTVLTDIPALKKQIGKVLKNLYNKKLKLKT</sequence>
<evidence type="ECO:0008006" key="8">
    <source>
        <dbReference type="Google" id="ProtNLM"/>
    </source>
</evidence>
<name>A0A0G0CA46_9BACT</name>
<dbReference type="PANTHER" id="PTHR34139">
    <property type="entry name" value="UPF0331 PROTEIN MJ0127"/>
    <property type="match status" value="1"/>
</dbReference>
<dbReference type="GO" id="GO:0110001">
    <property type="term" value="C:toxin-antitoxin complex"/>
    <property type="evidence" value="ECO:0007669"/>
    <property type="project" value="InterPro"/>
</dbReference>
<keyword evidence="3" id="KW-0540">Nuclease</keyword>
<dbReference type="InterPro" id="IPR051813">
    <property type="entry name" value="HepT_RNase_toxin"/>
</dbReference>
<evidence type="ECO:0000256" key="4">
    <source>
        <dbReference type="ARBA" id="ARBA00022741"/>
    </source>
</evidence>
<evidence type="ECO:0000256" key="5">
    <source>
        <dbReference type="ARBA" id="ARBA00022801"/>
    </source>
</evidence>
<dbReference type="Proteomes" id="UP000033995">
    <property type="component" value="Unassembled WGS sequence"/>
</dbReference>
<gene>
    <name evidence="6" type="ORF">UR38_C0002G0168</name>
</gene>
<dbReference type="PANTHER" id="PTHR34139:SF1">
    <property type="entry name" value="RNASE MJ1380-RELATED"/>
    <property type="match status" value="1"/>
</dbReference>
<accession>A0A0G0CA46</accession>
<reference evidence="6 7" key="1">
    <citation type="journal article" date="2015" name="Nature">
        <title>rRNA introns, odd ribosomes, and small enigmatic genomes across a large radiation of phyla.</title>
        <authorList>
            <person name="Brown C.T."/>
            <person name="Hug L.A."/>
            <person name="Thomas B.C."/>
            <person name="Sharon I."/>
            <person name="Castelle C.J."/>
            <person name="Singh A."/>
            <person name="Wilkins M.J."/>
            <person name="Williams K.H."/>
            <person name="Banfield J.F."/>
        </authorList>
    </citation>
    <scope>NUCLEOTIDE SEQUENCE [LARGE SCALE GENOMIC DNA]</scope>
</reference>
<comment type="caution">
    <text evidence="6">The sequence shown here is derived from an EMBL/GenBank/DDBJ whole genome shotgun (WGS) entry which is preliminary data.</text>
</comment>
<keyword evidence="1" id="KW-0597">Phosphoprotein</keyword>
<protein>
    <recommendedName>
        <fullName evidence="8">Nucleotidyltransferase</fullName>
    </recommendedName>
</protein>
<organism evidence="6 7">
    <name type="scientific">Candidatus Woesebacteria bacterium GW2011_GWA2_33_28</name>
    <dbReference type="NCBI Taxonomy" id="1618561"/>
    <lineage>
        <taxon>Bacteria</taxon>
        <taxon>Candidatus Woeseibacteriota</taxon>
    </lineage>
</organism>
<dbReference type="InterPro" id="IPR008201">
    <property type="entry name" value="HepT-like"/>
</dbReference>
<evidence type="ECO:0000313" key="6">
    <source>
        <dbReference type="EMBL" id="KKP48065.1"/>
    </source>
</evidence>
<dbReference type="GO" id="GO:0016787">
    <property type="term" value="F:hydrolase activity"/>
    <property type="evidence" value="ECO:0007669"/>
    <property type="project" value="UniProtKB-KW"/>
</dbReference>
<dbReference type="Pfam" id="PF01934">
    <property type="entry name" value="HepT-like"/>
    <property type="match status" value="1"/>
</dbReference>
<keyword evidence="5" id="KW-0378">Hydrolase</keyword>
<dbReference type="EMBL" id="LBOZ01000002">
    <property type="protein sequence ID" value="KKP48065.1"/>
    <property type="molecule type" value="Genomic_DNA"/>
</dbReference>
<evidence type="ECO:0000256" key="2">
    <source>
        <dbReference type="ARBA" id="ARBA00022649"/>
    </source>
</evidence>
<proteinExistence type="predicted"/>
<evidence type="ECO:0000256" key="3">
    <source>
        <dbReference type="ARBA" id="ARBA00022722"/>
    </source>
</evidence>
<dbReference type="GO" id="GO:0004540">
    <property type="term" value="F:RNA nuclease activity"/>
    <property type="evidence" value="ECO:0007669"/>
    <property type="project" value="InterPro"/>
</dbReference>
<keyword evidence="4" id="KW-0547">Nucleotide-binding</keyword>
<evidence type="ECO:0000256" key="1">
    <source>
        <dbReference type="ARBA" id="ARBA00022553"/>
    </source>
</evidence>
<keyword evidence="2" id="KW-1277">Toxin-antitoxin system</keyword>
<dbReference type="AlphaFoldDB" id="A0A0G0CA46"/>